<keyword evidence="2" id="KW-1185">Reference proteome</keyword>
<comment type="caution">
    <text evidence="1">The sequence shown here is derived from an EMBL/GenBank/DDBJ whole genome shotgun (WGS) entry which is preliminary data.</text>
</comment>
<dbReference type="EMBL" id="JAAVMX010000001">
    <property type="protein sequence ID" value="KAF4512811.1"/>
    <property type="molecule type" value="Genomic_DNA"/>
</dbReference>
<accession>A0A8H4V9N0</accession>
<protein>
    <submittedName>
        <fullName evidence="1">Uncharacterized protein</fullName>
    </submittedName>
</protein>
<dbReference type="AlphaFoldDB" id="A0A8H4V9N0"/>
<proteinExistence type="predicted"/>
<evidence type="ECO:0000313" key="1">
    <source>
        <dbReference type="EMBL" id="KAF4512811.1"/>
    </source>
</evidence>
<gene>
    <name evidence="1" type="ORF">G6O67_000149</name>
</gene>
<name>A0A8H4V9N0_9HYPO</name>
<reference evidence="1 2" key="1">
    <citation type="journal article" date="2020" name="Genome Biol. Evol.">
        <title>A new high-quality draft genome assembly of the Chinese cordyceps Ophiocordyceps sinensis.</title>
        <authorList>
            <person name="Shu R."/>
            <person name="Zhang J."/>
            <person name="Meng Q."/>
            <person name="Zhang H."/>
            <person name="Zhou G."/>
            <person name="Li M."/>
            <person name="Wu P."/>
            <person name="Zhao Y."/>
            <person name="Chen C."/>
            <person name="Qin Q."/>
        </authorList>
    </citation>
    <scope>NUCLEOTIDE SEQUENCE [LARGE SCALE GENOMIC DNA]</scope>
    <source>
        <strain evidence="1 2">IOZ07</strain>
    </source>
</reference>
<dbReference type="Proteomes" id="UP000557566">
    <property type="component" value="Unassembled WGS sequence"/>
</dbReference>
<evidence type="ECO:0000313" key="2">
    <source>
        <dbReference type="Proteomes" id="UP000557566"/>
    </source>
</evidence>
<organism evidence="1 2">
    <name type="scientific">Ophiocordyceps sinensis</name>
    <dbReference type="NCBI Taxonomy" id="72228"/>
    <lineage>
        <taxon>Eukaryota</taxon>
        <taxon>Fungi</taxon>
        <taxon>Dikarya</taxon>
        <taxon>Ascomycota</taxon>
        <taxon>Pezizomycotina</taxon>
        <taxon>Sordariomycetes</taxon>
        <taxon>Hypocreomycetidae</taxon>
        <taxon>Hypocreales</taxon>
        <taxon>Ophiocordycipitaceae</taxon>
        <taxon>Ophiocordyceps</taxon>
    </lineage>
</organism>
<sequence>MQYLFESFVIDEAGTELGNFELALLNLLAEFPAQSKSSAKMTSNEGDDLHDAAVGPRMAAKFGELLLKMTTNETGPDVPGADGGICRAPRLRQRQVLFSWW</sequence>